<dbReference type="HAMAP" id="MF_01209">
    <property type="entry name" value="CPSase_S_chain"/>
    <property type="match status" value="1"/>
</dbReference>
<dbReference type="GO" id="GO:0006541">
    <property type="term" value="P:glutamine metabolic process"/>
    <property type="evidence" value="ECO:0007669"/>
    <property type="project" value="InterPro"/>
</dbReference>
<evidence type="ECO:0000256" key="4">
    <source>
        <dbReference type="ARBA" id="ARBA00022741"/>
    </source>
</evidence>
<evidence type="ECO:0000256" key="8">
    <source>
        <dbReference type="HAMAP-Rule" id="MF_01209"/>
    </source>
</evidence>
<feature type="binding site" evidence="8">
    <location>
        <position position="12"/>
    </location>
    <ligand>
        <name>L-glutamine</name>
        <dbReference type="ChEBI" id="CHEBI:58359"/>
    </ligand>
</feature>
<dbReference type="InterPro" id="IPR036480">
    <property type="entry name" value="CarbP_synth_ssu_N_sf"/>
</dbReference>
<feature type="binding site" evidence="8">
    <location>
        <position position="193"/>
    </location>
    <ligand>
        <name>L-glutamine</name>
        <dbReference type="ChEBI" id="CHEBI:58359"/>
    </ligand>
</feature>
<evidence type="ECO:0000259" key="10">
    <source>
        <dbReference type="SMART" id="SM01097"/>
    </source>
</evidence>
<evidence type="ECO:0000256" key="5">
    <source>
        <dbReference type="ARBA" id="ARBA00022840"/>
    </source>
</evidence>
<dbReference type="NCBIfam" id="NF009475">
    <property type="entry name" value="PRK12838.1"/>
    <property type="match status" value="1"/>
</dbReference>
<keyword evidence="8" id="KW-0055">Arginine biosynthesis</keyword>
<dbReference type="PANTHER" id="PTHR43418:SF7">
    <property type="entry name" value="CARBAMOYL-PHOSPHATE SYNTHASE SMALL CHAIN"/>
    <property type="match status" value="1"/>
</dbReference>
<feature type="domain" description="Carbamoyl-phosphate synthase small subunit N-terminal" evidence="10">
    <location>
        <begin position="1"/>
        <end position="98"/>
    </location>
</feature>
<comment type="function">
    <text evidence="8">Small subunit of the glutamine-dependent carbamoyl phosphate synthetase (CPSase). CPSase catalyzes the formation of carbamoyl phosphate from the ammonia moiety of glutamine, carbonate, and phosphate donated by ATP, constituting the first step of 2 biosynthetic pathways, one leading to arginine and/or urea and the other to pyrimidine nucleotides. The small subunit (glutamine amidotransferase) binds and cleaves glutamine to supply the large subunit with the substrate ammonia.</text>
</comment>
<evidence type="ECO:0000313" key="12">
    <source>
        <dbReference type="Proteomes" id="UP000321685"/>
    </source>
</evidence>
<feature type="active site" description="Nucleophile" evidence="8">
    <location>
        <position position="221"/>
    </location>
</feature>
<feature type="binding site" evidence="8">
    <location>
        <position position="225"/>
    </location>
    <ligand>
        <name>L-glutamine</name>
        <dbReference type="ChEBI" id="CHEBI:58359"/>
    </ligand>
</feature>
<dbReference type="GO" id="GO:0006207">
    <property type="term" value="P:'de novo' pyrimidine nucleobase biosynthetic process"/>
    <property type="evidence" value="ECO:0007669"/>
    <property type="project" value="InterPro"/>
</dbReference>
<keyword evidence="3 8" id="KW-0436">Ligase</keyword>
<dbReference type="InterPro" id="IPR017926">
    <property type="entry name" value="GATASE"/>
</dbReference>
<feature type="active site" evidence="8">
    <location>
        <position position="313"/>
    </location>
</feature>
<feature type="binding site" evidence="8">
    <location>
        <position position="263"/>
    </location>
    <ligand>
        <name>L-glutamine</name>
        <dbReference type="ChEBI" id="CHEBI:58359"/>
    </ligand>
</feature>
<dbReference type="UniPathway" id="UPA00070">
    <property type="reaction ID" value="UER00115"/>
</dbReference>
<evidence type="ECO:0000313" key="11">
    <source>
        <dbReference type="EMBL" id="GEL24042.1"/>
    </source>
</evidence>
<dbReference type="EC" id="6.3.5.5" evidence="8"/>
<feature type="active site" evidence="8">
    <location>
        <position position="311"/>
    </location>
</feature>
<feature type="binding site" evidence="8">
    <location>
        <position position="195"/>
    </location>
    <ligand>
        <name>L-glutamine</name>
        <dbReference type="ChEBI" id="CHEBI:58359"/>
    </ligand>
</feature>
<dbReference type="PANTHER" id="PTHR43418">
    <property type="entry name" value="MULTIFUNCTIONAL TRYPTOPHAN BIOSYNTHESIS PROTEIN-RELATED"/>
    <property type="match status" value="1"/>
</dbReference>
<feature type="region of interest" description="Disordered" evidence="9">
    <location>
        <begin position="335"/>
        <end position="406"/>
    </location>
</feature>
<dbReference type="Pfam" id="PF00117">
    <property type="entry name" value="GATase"/>
    <property type="match status" value="1"/>
</dbReference>
<evidence type="ECO:0000256" key="2">
    <source>
        <dbReference type="ARBA" id="ARBA00007800"/>
    </source>
</evidence>
<keyword evidence="8" id="KW-0665">Pyrimidine biosynthesis</keyword>
<dbReference type="Gene3D" id="3.50.30.20">
    <property type="entry name" value="Carbamoyl-phosphate synthase small subunit, N-terminal domain"/>
    <property type="match status" value="1"/>
</dbReference>
<feature type="binding site" evidence="8">
    <location>
        <position position="266"/>
    </location>
    <ligand>
        <name>L-glutamine</name>
        <dbReference type="ChEBI" id="CHEBI:58359"/>
    </ligand>
</feature>
<dbReference type="UniPathway" id="UPA00068">
    <property type="reaction ID" value="UER00171"/>
</dbReference>
<dbReference type="InterPro" id="IPR029062">
    <property type="entry name" value="Class_I_gatase-like"/>
</dbReference>
<dbReference type="GO" id="GO:0044205">
    <property type="term" value="P:'de novo' UMP biosynthetic process"/>
    <property type="evidence" value="ECO:0007669"/>
    <property type="project" value="UniProtKB-UniRule"/>
</dbReference>
<proteinExistence type="inferred from homology"/>
<keyword evidence="6 8" id="KW-0315">Glutamine amidotransferase</keyword>
<dbReference type="PRINTS" id="PR00099">
    <property type="entry name" value="CPSGATASE"/>
</dbReference>
<comment type="pathway">
    <text evidence="8">Pyrimidine metabolism; UMP biosynthesis via de novo pathway; (S)-dihydroorotate from bicarbonate: step 1/3.</text>
</comment>
<dbReference type="InterPro" id="IPR035686">
    <property type="entry name" value="CPSase_GATase1"/>
</dbReference>
<comment type="similarity">
    <text evidence="2 8">Belongs to the CarA family.</text>
</comment>
<comment type="catalytic activity">
    <reaction evidence="7 8">
        <text>hydrogencarbonate + L-glutamine + 2 ATP + H2O = carbamoyl phosphate + L-glutamate + 2 ADP + phosphate + 2 H(+)</text>
        <dbReference type="Rhea" id="RHEA:18633"/>
        <dbReference type="ChEBI" id="CHEBI:15377"/>
        <dbReference type="ChEBI" id="CHEBI:15378"/>
        <dbReference type="ChEBI" id="CHEBI:17544"/>
        <dbReference type="ChEBI" id="CHEBI:29985"/>
        <dbReference type="ChEBI" id="CHEBI:30616"/>
        <dbReference type="ChEBI" id="CHEBI:43474"/>
        <dbReference type="ChEBI" id="CHEBI:58228"/>
        <dbReference type="ChEBI" id="CHEBI:58359"/>
        <dbReference type="ChEBI" id="CHEBI:456216"/>
        <dbReference type="EC" id="6.3.5.5"/>
    </reaction>
</comment>
<dbReference type="GO" id="GO:0006526">
    <property type="term" value="P:L-arginine biosynthetic process"/>
    <property type="evidence" value="ECO:0007669"/>
    <property type="project" value="UniProtKB-UniRule"/>
</dbReference>
<dbReference type="PRINTS" id="PR00096">
    <property type="entry name" value="GATASE"/>
</dbReference>
<dbReference type="GO" id="GO:0004088">
    <property type="term" value="F:carbamoyl-phosphate synthase (glutamine-hydrolyzing) activity"/>
    <property type="evidence" value="ECO:0007669"/>
    <property type="project" value="UniProtKB-UniRule"/>
</dbReference>
<dbReference type="InterPro" id="IPR002474">
    <property type="entry name" value="CarbamoylP_synth_ssu_N"/>
</dbReference>
<protein>
    <recommendedName>
        <fullName evidence="8">Carbamoyl phosphate synthase small chain</fullName>
        <ecNumber evidence="8">6.3.5.5</ecNumber>
    </recommendedName>
    <alternativeName>
        <fullName evidence="8">Carbamoyl phosphate synthetase glutamine chain</fullName>
    </alternativeName>
</protein>
<dbReference type="InterPro" id="IPR006274">
    <property type="entry name" value="CarbamoylP_synth_ssu"/>
</dbReference>
<reference evidence="11 12" key="1">
    <citation type="submission" date="2019-07" db="EMBL/GenBank/DDBJ databases">
        <title>Whole genome shotgun sequence of Pseudonocardia sulfidoxydans NBRC 16205.</title>
        <authorList>
            <person name="Hosoyama A."/>
            <person name="Uohara A."/>
            <person name="Ohji S."/>
            <person name="Ichikawa N."/>
        </authorList>
    </citation>
    <scope>NUCLEOTIDE SEQUENCE [LARGE SCALE GENOMIC DNA]</scope>
    <source>
        <strain evidence="11 12">NBRC 16205</strain>
    </source>
</reference>
<dbReference type="PRINTS" id="PR00097">
    <property type="entry name" value="ANTSNTHASEII"/>
</dbReference>
<comment type="caution">
    <text evidence="11">The sequence shown here is derived from an EMBL/GenBank/DDBJ whole genome shotgun (WGS) entry which is preliminary data.</text>
</comment>
<dbReference type="SUPFAM" id="SSF52021">
    <property type="entry name" value="Carbamoyl phosphate synthetase, small subunit N-terminal domain"/>
    <property type="match status" value="1"/>
</dbReference>
<dbReference type="AlphaFoldDB" id="A0A511DGX8"/>
<dbReference type="Gene3D" id="3.40.50.880">
    <property type="match status" value="1"/>
</dbReference>
<organism evidence="11 12">
    <name type="scientific">Pseudonocardia sulfidoxydans NBRC 16205</name>
    <dbReference type="NCBI Taxonomy" id="1223511"/>
    <lineage>
        <taxon>Bacteria</taxon>
        <taxon>Bacillati</taxon>
        <taxon>Actinomycetota</taxon>
        <taxon>Actinomycetes</taxon>
        <taxon>Pseudonocardiales</taxon>
        <taxon>Pseudonocardiaceae</taxon>
        <taxon>Pseudonocardia</taxon>
    </lineage>
</organism>
<dbReference type="GO" id="GO:0005524">
    <property type="term" value="F:ATP binding"/>
    <property type="evidence" value="ECO:0007669"/>
    <property type="project" value="UniProtKB-UniRule"/>
</dbReference>
<dbReference type="NCBIfam" id="TIGR01368">
    <property type="entry name" value="CPSaseIIsmall"/>
    <property type="match status" value="1"/>
</dbReference>
<evidence type="ECO:0000256" key="6">
    <source>
        <dbReference type="ARBA" id="ARBA00022962"/>
    </source>
</evidence>
<evidence type="ECO:0000256" key="7">
    <source>
        <dbReference type="ARBA" id="ARBA00048816"/>
    </source>
</evidence>
<comment type="pathway">
    <text evidence="1 8">Amino-acid biosynthesis; L-arginine biosynthesis; carbamoyl phosphate from bicarbonate: step 1/1.</text>
</comment>
<keyword evidence="5 8" id="KW-0067">ATP-binding</keyword>
<feature type="binding site" evidence="8">
    <location>
        <position position="222"/>
    </location>
    <ligand>
        <name>L-glutamine</name>
        <dbReference type="ChEBI" id="CHEBI:58359"/>
    </ligand>
</feature>
<feature type="binding site" evidence="8">
    <location>
        <position position="265"/>
    </location>
    <ligand>
        <name>L-glutamine</name>
        <dbReference type="ChEBI" id="CHEBI:58359"/>
    </ligand>
</feature>
<sequence length="462" mass="48659">MTGYQETLTDPSYHRQIVVQTAPQIGNTGWNDEDDESARVQVAGYVVRDPARRPSNWRSRSALGDVLAEQGVVGVAGVDTRAVVRHLRERGAMRAGVFSGAALAPDAQLVDRVLASPAMEGADLYGAVSTAEPYVVAPEGETRFRVAALDVGIKSNTPRMLAARGVEVHVLPAATPIEQIVDLGVDGFFLSNGPGDPATADEPVALTRAVLERGIPTFGICFGNQILARALGRGTYKMRYGHRGINIPVVEHATGRVAITSQNHGFAVEGEAGERFVTPFGPARITHTCPNDGCVEGLAGEGFPAFSVQYHPEAAAGPHDAADLFDRFVAMMADQPAREGARPTPTPRPRDEEPAAGSDDEAAAGSDDEAAAVSGTEPADASEPAAAVGQPAEADEPVDVGVHGEPTMLLPQTVIVPTADAHDEREIDETVVLPRVAPAEDDPDDDAGGRHRLIERHDGEDV</sequence>
<dbReference type="InterPro" id="IPR050472">
    <property type="entry name" value="Anth_synth/Amidotransfase"/>
</dbReference>
<keyword evidence="4 8" id="KW-0547">Nucleotide-binding</keyword>
<feature type="region of interest" description="CPSase" evidence="8">
    <location>
        <begin position="1"/>
        <end position="144"/>
    </location>
</feature>
<dbReference type="GO" id="GO:0004359">
    <property type="term" value="F:glutaminase activity"/>
    <property type="evidence" value="ECO:0007669"/>
    <property type="project" value="RHEA"/>
</dbReference>
<dbReference type="CDD" id="cd01744">
    <property type="entry name" value="GATase1_CPSase"/>
    <property type="match status" value="1"/>
</dbReference>
<evidence type="ECO:0000256" key="3">
    <source>
        <dbReference type="ARBA" id="ARBA00022598"/>
    </source>
</evidence>
<evidence type="ECO:0000256" key="1">
    <source>
        <dbReference type="ARBA" id="ARBA00005077"/>
    </source>
</evidence>
<dbReference type="SUPFAM" id="SSF52317">
    <property type="entry name" value="Class I glutamine amidotransferase-like"/>
    <property type="match status" value="1"/>
</dbReference>
<accession>A0A511DGX8</accession>
<gene>
    <name evidence="8" type="primary">carA</name>
    <name evidence="11" type="ORF">PSU4_29960</name>
</gene>
<keyword evidence="8" id="KW-0028">Amino-acid biosynthesis</keyword>
<evidence type="ECO:0000256" key="9">
    <source>
        <dbReference type="SAM" id="MobiDB-lite"/>
    </source>
</evidence>
<dbReference type="Proteomes" id="UP000321685">
    <property type="component" value="Unassembled WGS sequence"/>
</dbReference>
<name>A0A511DGX8_9PSEU</name>
<dbReference type="EMBL" id="BJVJ01000027">
    <property type="protein sequence ID" value="GEL24042.1"/>
    <property type="molecule type" value="Genomic_DNA"/>
</dbReference>
<feature type="region of interest" description="Disordered" evidence="9">
    <location>
        <begin position="435"/>
        <end position="462"/>
    </location>
</feature>
<dbReference type="Pfam" id="PF00988">
    <property type="entry name" value="CPSase_sm_chain"/>
    <property type="match status" value="1"/>
</dbReference>
<dbReference type="PROSITE" id="PS51273">
    <property type="entry name" value="GATASE_TYPE_1"/>
    <property type="match status" value="1"/>
</dbReference>
<dbReference type="SMART" id="SM01097">
    <property type="entry name" value="CPSase_sm_chain"/>
    <property type="match status" value="1"/>
</dbReference>
<comment type="catalytic activity">
    <reaction evidence="8">
        <text>L-glutamine + H2O = L-glutamate + NH4(+)</text>
        <dbReference type="Rhea" id="RHEA:15889"/>
        <dbReference type="ChEBI" id="CHEBI:15377"/>
        <dbReference type="ChEBI" id="CHEBI:28938"/>
        <dbReference type="ChEBI" id="CHEBI:29985"/>
        <dbReference type="ChEBI" id="CHEBI:58359"/>
    </reaction>
</comment>
<comment type="subunit">
    <text evidence="8">Composed of two chains; the small (or glutamine) chain promotes the hydrolysis of glutamine to ammonia, which is used by the large (or ammonia) chain to synthesize carbamoyl phosphate. Tetramer of heterodimers (alpha,beta)4.</text>
</comment>
<keyword evidence="12" id="KW-1185">Reference proteome</keyword>
<feature type="compositionally biased region" description="Acidic residues" evidence="9">
    <location>
        <begin position="358"/>
        <end position="370"/>
    </location>
</feature>